<feature type="domain" description="Multidrug resistance protein MdtA-like beta-barrel" evidence="11">
    <location>
        <begin position="221"/>
        <end position="304"/>
    </location>
</feature>
<gene>
    <name evidence="13" type="ORF">HCX48_06235</name>
</gene>
<dbReference type="InterPro" id="IPR058627">
    <property type="entry name" value="MdtA-like_C"/>
</dbReference>
<dbReference type="Gene3D" id="2.40.30.170">
    <property type="match status" value="1"/>
</dbReference>
<proteinExistence type="inferred from homology"/>
<evidence type="ECO:0000256" key="8">
    <source>
        <dbReference type="SAM" id="SignalP"/>
    </source>
</evidence>
<dbReference type="Gene3D" id="1.10.287.470">
    <property type="entry name" value="Helix hairpin bin"/>
    <property type="match status" value="1"/>
</dbReference>
<feature type="signal peptide" evidence="8">
    <location>
        <begin position="1"/>
        <end position="23"/>
    </location>
</feature>
<keyword evidence="5" id="KW-0997">Cell inner membrane</keyword>
<dbReference type="InterPro" id="IPR058624">
    <property type="entry name" value="MdtA-like_HH"/>
</dbReference>
<dbReference type="NCBIfam" id="TIGR01730">
    <property type="entry name" value="RND_mfp"/>
    <property type="match status" value="1"/>
</dbReference>
<keyword evidence="8" id="KW-0732">Signal</keyword>
<dbReference type="InterPro" id="IPR058625">
    <property type="entry name" value="MdtA-like_BSH"/>
</dbReference>
<feature type="domain" description="Multidrug resistance protein MdtA-like alpha-helical hairpin" evidence="9">
    <location>
        <begin position="115"/>
        <end position="184"/>
    </location>
</feature>
<dbReference type="Pfam" id="PF25944">
    <property type="entry name" value="Beta-barrel_RND"/>
    <property type="match status" value="1"/>
</dbReference>
<evidence type="ECO:0000259" key="11">
    <source>
        <dbReference type="Pfam" id="PF25944"/>
    </source>
</evidence>
<comment type="subcellular location">
    <subcellularLocation>
        <location evidence="1">Cell membrane</location>
    </subcellularLocation>
</comment>
<protein>
    <submittedName>
        <fullName evidence="13">MdtA/MuxA family multidrug efflux RND transporter periplasmic adaptor subunit</fullName>
    </submittedName>
</protein>
<dbReference type="NCBIfam" id="NF008589">
    <property type="entry name" value="PRK11556.1"/>
    <property type="match status" value="1"/>
</dbReference>
<keyword evidence="6" id="KW-0472">Membrane</keyword>
<evidence type="ECO:0000259" key="10">
    <source>
        <dbReference type="Pfam" id="PF25917"/>
    </source>
</evidence>
<evidence type="ECO:0000313" key="13">
    <source>
        <dbReference type="EMBL" id="NJA88819.1"/>
    </source>
</evidence>
<evidence type="ECO:0000256" key="1">
    <source>
        <dbReference type="ARBA" id="ARBA00004236"/>
    </source>
</evidence>
<evidence type="ECO:0000256" key="7">
    <source>
        <dbReference type="SAM" id="MobiDB-lite"/>
    </source>
</evidence>
<dbReference type="PANTHER" id="PTHR30469:SF12">
    <property type="entry name" value="MULTIDRUG RESISTANCE PROTEIN MDTA"/>
    <property type="match status" value="1"/>
</dbReference>
<dbReference type="Proteomes" id="UP000720344">
    <property type="component" value="Unassembled WGS sequence"/>
</dbReference>
<dbReference type="Pfam" id="PF25917">
    <property type="entry name" value="BSH_RND"/>
    <property type="match status" value="1"/>
</dbReference>
<keyword evidence="4" id="KW-1003">Cell membrane</keyword>
<dbReference type="PANTHER" id="PTHR30469">
    <property type="entry name" value="MULTIDRUG RESISTANCE PROTEIN MDTA"/>
    <property type="match status" value="1"/>
</dbReference>
<dbReference type="SUPFAM" id="SSF111369">
    <property type="entry name" value="HlyD-like secretion proteins"/>
    <property type="match status" value="1"/>
</dbReference>
<feature type="domain" description="Multidrug resistance protein MdtA-like barrel-sandwich hybrid" evidence="10">
    <location>
        <begin position="74"/>
        <end position="217"/>
    </location>
</feature>
<evidence type="ECO:0000256" key="2">
    <source>
        <dbReference type="ARBA" id="ARBA00009477"/>
    </source>
</evidence>
<sequence length="405" mass="43285">MKMKIVWVCVALLTGFAAFWLHGNSGPTPDEAAGPPGMKRGPGEGKPAPVQAARATSGDIDVYLNALGTVTARNTSTVKARVDGQLVRIAFREGQLVKAGETLAEIDPRPFQVVLDQANGQLLRDQALLANARLDLERYRGLLAKDSIAKQQVDAQEALVRQYEGTVLMDRAQVDSARLQLGFTRITAPVAGRLGLRQLDTGNMIHGSDTTGLVVITQTQPITVVFAIPAGDISAVLSRLHGDERLRVEAFDRDGKTLLATGNLLTLDNQIDTTTGTVKLKAEFANNDERLFPNQFVNARLRVETRHDAVLVPLSAIQRGTQGTFVYVLSKDRTVSLRPVTLGPVSGETVAIEKGLTAGEEVVTDGADKLREKAKVEVSTPGASANAAAEHGAQSAGGARRHKPQ</sequence>
<feature type="domain" description="Multidrug resistance protein MdtA-like C-terminal permuted SH3" evidence="12">
    <location>
        <begin position="308"/>
        <end position="369"/>
    </location>
</feature>
<feature type="compositionally biased region" description="Low complexity" evidence="7">
    <location>
        <begin position="382"/>
        <end position="398"/>
    </location>
</feature>
<dbReference type="InterPro" id="IPR058626">
    <property type="entry name" value="MdtA-like_b-barrel"/>
</dbReference>
<dbReference type="Gene3D" id="2.40.50.100">
    <property type="match status" value="1"/>
</dbReference>
<dbReference type="Pfam" id="PF25876">
    <property type="entry name" value="HH_MFP_RND"/>
    <property type="match status" value="1"/>
</dbReference>
<keyword evidence="14" id="KW-1185">Reference proteome</keyword>
<dbReference type="RefSeq" id="WP_167681302.1">
    <property type="nucleotide sequence ID" value="NZ_JAATWB010000003.1"/>
</dbReference>
<evidence type="ECO:0000256" key="4">
    <source>
        <dbReference type="ARBA" id="ARBA00022475"/>
    </source>
</evidence>
<dbReference type="Pfam" id="PF25967">
    <property type="entry name" value="RND-MFP_C"/>
    <property type="match status" value="1"/>
</dbReference>
<evidence type="ECO:0000256" key="6">
    <source>
        <dbReference type="ARBA" id="ARBA00023136"/>
    </source>
</evidence>
<keyword evidence="3" id="KW-0813">Transport</keyword>
<evidence type="ECO:0000259" key="9">
    <source>
        <dbReference type="Pfam" id="PF25876"/>
    </source>
</evidence>
<evidence type="ECO:0000256" key="3">
    <source>
        <dbReference type="ARBA" id="ARBA00022448"/>
    </source>
</evidence>
<evidence type="ECO:0000259" key="12">
    <source>
        <dbReference type="Pfam" id="PF25967"/>
    </source>
</evidence>
<feature type="region of interest" description="Disordered" evidence="7">
    <location>
        <begin position="375"/>
        <end position="405"/>
    </location>
</feature>
<dbReference type="Gene3D" id="2.40.420.20">
    <property type="match status" value="1"/>
</dbReference>
<accession>A0ABX0WJN1</accession>
<reference evidence="14" key="1">
    <citation type="submission" date="2020-03" db="EMBL/GenBank/DDBJ databases">
        <title>Whole-genome sequence of the purple nonsulfur bacterium Rhodocyclus tenuis DSM112.</title>
        <authorList>
            <person name="Kyndt J.A."/>
            <person name="Meyer T.E."/>
        </authorList>
    </citation>
    <scope>NUCLEOTIDE SEQUENCE [LARGE SCALE GENOMIC DNA]</scope>
    <source>
        <strain evidence="14">DSM 112</strain>
    </source>
</reference>
<name>A0ABX0WJN1_9RHOO</name>
<comment type="similarity">
    <text evidence="2">Belongs to the membrane fusion protein (MFP) (TC 8.A.1) family.</text>
</comment>
<comment type="caution">
    <text evidence="13">The sequence shown here is derived from an EMBL/GenBank/DDBJ whole genome shotgun (WGS) entry which is preliminary data.</text>
</comment>
<feature type="region of interest" description="Disordered" evidence="7">
    <location>
        <begin position="28"/>
        <end position="50"/>
    </location>
</feature>
<evidence type="ECO:0000313" key="14">
    <source>
        <dbReference type="Proteomes" id="UP000720344"/>
    </source>
</evidence>
<feature type="chain" id="PRO_5046482403" evidence="8">
    <location>
        <begin position="24"/>
        <end position="405"/>
    </location>
</feature>
<dbReference type="InterPro" id="IPR006143">
    <property type="entry name" value="RND_pump_MFP"/>
</dbReference>
<organism evidence="13 14">
    <name type="scientific">Rhodocyclus gracilis</name>
    <dbReference type="NCBI Taxonomy" id="2929842"/>
    <lineage>
        <taxon>Bacteria</taxon>
        <taxon>Pseudomonadati</taxon>
        <taxon>Pseudomonadota</taxon>
        <taxon>Betaproteobacteria</taxon>
        <taxon>Rhodocyclales</taxon>
        <taxon>Rhodocyclaceae</taxon>
        <taxon>Rhodocyclus</taxon>
    </lineage>
</organism>
<evidence type="ECO:0000256" key="5">
    <source>
        <dbReference type="ARBA" id="ARBA00022519"/>
    </source>
</evidence>
<dbReference type="EMBL" id="JAATWB010000003">
    <property type="protein sequence ID" value="NJA88819.1"/>
    <property type="molecule type" value="Genomic_DNA"/>
</dbReference>